<dbReference type="GeneID" id="103507224"/>
<dbReference type="InterPro" id="IPR011032">
    <property type="entry name" value="GroES-like_sf"/>
</dbReference>
<dbReference type="OMA" id="RIRACGM"/>
<dbReference type="SUPFAM" id="SSF50129">
    <property type="entry name" value="GroES-like"/>
    <property type="match status" value="1"/>
</dbReference>
<dbReference type="PANTHER" id="PTHR44054">
    <property type="entry name" value="SYNAPTIC VESICLE MEMBRANE PROTEIN VAT-1 HOMOLOG-LIKE"/>
    <property type="match status" value="1"/>
</dbReference>
<feature type="domain" description="Alcohol dehydrogenase-like N-terminal" evidence="2">
    <location>
        <begin position="33"/>
        <end position="86"/>
    </location>
</feature>
<dbReference type="InterPro" id="IPR052100">
    <property type="entry name" value="SV-ATPase_mito-regulator"/>
</dbReference>
<dbReference type="Proteomes" id="UP000079169">
    <property type="component" value="Unplaced"/>
</dbReference>
<dbReference type="PANTHER" id="PTHR44054:SF1">
    <property type="entry name" value="SYNAPTIC VESICLE MEMBRANE PROTEIN VAT-1 HOMOLOG"/>
    <property type="match status" value="1"/>
</dbReference>
<name>A0A1S3CXP5_DIACI</name>
<gene>
    <name evidence="4" type="primary">LOC103507224</name>
</gene>
<proteinExistence type="predicted"/>
<dbReference type="Gene3D" id="3.90.180.10">
    <property type="entry name" value="Medium-chain alcohol dehydrogenases, catalytic domain"/>
    <property type="match status" value="1"/>
</dbReference>
<dbReference type="Pfam" id="PF08240">
    <property type="entry name" value="ADH_N"/>
    <property type="match status" value="1"/>
</dbReference>
<dbReference type="GO" id="GO:0016491">
    <property type="term" value="F:oxidoreductase activity"/>
    <property type="evidence" value="ECO:0007669"/>
    <property type="project" value="UniProtKB-KW"/>
</dbReference>
<dbReference type="RefSeq" id="XP_008469903.1">
    <property type="nucleotide sequence ID" value="XM_008471681.2"/>
</dbReference>
<dbReference type="AlphaFoldDB" id="A0A1S3CXP5"/>
<protein>
    <submittedName>
        <fullName evidence="4">Synaptic vesicle membrane protein VAT-1 homolog</fullName>
    </submittedName>
</protein>
<keyword evidence="1" id="KW-0560">Oxidoreductase</keyword>
<accession>A0A1S3CXP5</accession>
<evidence type="ECO:0000313" key="3">
    <source>
        <dbReference type="Proteomes" id="UP000079169"/>
    </source>
</evidence>
<dbReference type="InterPro" id="IPR013154">
    <property type="entry name" value="ADH-like_N"/>
</dbReference>
<reference evidence="4" key="1">
    <citation type="submission" date="2025-08" db="UniProtKB">
        <authorList>
            <consortium name="RefSeq"/>
        </authorList>
    </citation>
    <scope>IDENTIFICATION</scope>
</reference>
<dbReference type="KEGG" id="dci:103507224"/>
<dbReference type="STRING" id="121845.A0A1S3CXP5"/>
<evidence type="ECO:0000313" key="4">
    <source>
        <dbReference type="RefSeq" id="XP_008469903.1"/>
    </source>
</evidence>
<sequence length="110" mass="12439">MSATVRSVVLTEYGDLEKIKVMDWPINLNLRTKELEVKVSICGVNFADVYTRLGFLPHLETPRVLGLECVGTVVNVGLEVEKFKVSENMSFKLISPVDKTPIFLTLVYEY</sequence>
<dbReference type="PaxDb" id="121845-A0A1S3CXP5"/>
<evidence type="ECO:0000259" key="2">
    <source>
        <dbReference type="Pfam" id="PF08240"/>
    </source>
</evidence>
<keyword evidence="3" id="KW-1185">Reference proteome</keyword>
<organism evidence="3 4">
    <name type="scientific">Diaphorina citri</name>
    <name type="common">Asian citrus psyllid</name>
    <dbReference type="NCBI Taxonomy" id="121845"/>
    <lineage>
        <taxon>Eukaryota</taxon>
        <taxon>Metazoa</taxon>
        <taxon>Ecdysozoa</taxon>
        <taxon>Arthropoda</taxon>
        <taxon>Hexapoda</taxon>
        <taxon>Insecta</taxon>
        <taxon>Pterygota</taxon>
        <taxon>Neoptera</taxon>
        <taxon>Paraneoptera</taxon>
        <taxon>Hemiptera</taxon>
        <taxon>Sternorrhyncha</taxon>
        <taxon>Psylloidea</taxon>
        <taxon>Psyllidae</taxon>
        <taxon>Diaphorininae</taxon>
        <taxon>Diaphorina</taxon>
    </lineage>
</organism>
<evidence type="ECO:0000256" key="1">
    <source>
        <dbReference type="ARBA" id="ARBA00023002"/>
    </source>
</evidence>